<dbReference type="GO" id="GO:0016740">
    <property type="term" value="F:transferase activity"/>
    <property type="evidence" value="ECO:0007669"/>
    <property type="project" value="UniProtKB-KW"/>
</dbReference>
<dbReference type="PROSITE" id="PS52029">
    <property type="entry name" value="LD_TPASE"/>
    <property type="match status" value="1"/>
</dbReference>
<dbReference type="InterPro" id="IPR036365">
    <property type="entry name" value="PGBD-like_sf"/>
</dbReference>
<dbReference type="PANTHER" id="PTHR41533:SF2">
    <property type="entry name" value="BLR7131 PROTEIN"/>
    <property type="match status" value="1"/>
</dbReference>
<comment type="caution">
    <text evidence="9">The sequence shown here is derived from an EMBL/GenBank/DDBJ whole genome shotgun (WGS) entry which is preliminary data.</text>
</comment>
<name>A0A1E3GXM5_9HYPH</name>
<evidence type="ECO:0000256" key="3">
    <source>
        <dbReference type="ARBA" id="ARBA00022679"/>
    </source>
</evidence>
<keyword evidence="4 7" id="KW-0133">Cell shape</keyword>
<evidence type="ECO:0000256" key="2">
    <source>
        <dbReference type="ARBA" id="ARBA00005992"/>
    </source>
</evidence>
<dbReference type="GO" id="GO:0008360">
    <property type="term" value="P:regulation of cell shape"/>
    <property type="evidence" value="ECO:0007669"/>
    <property type="project" value="UniProtKB-UniRule"/>
</dbReference>
<organism evidence="9 10">
    <name type="scientific">Methylobrevis pamukkalensis</name>
    <dbReference type="NCBI Taxonomy" id="1439726"/>
    <lineage>
        <taxon>Bacteria</taxon>
        <taxon>Pseudomonadati</taxon>
        <taxon>Pseudomonadota</taxon>
        <taxon>Alphaproteobacteria</taxon>
        <taxon>Hyphomicrobiales</taxon>
        <taxon>Pleomorphomonadaceae</taxon>
        <taxon>Methylobrevis</taxon>
    </lineage>
</organism>
<keyword evidence="6 7" id="KW-0961">Cell wall biogenesis/degradation</keyword>
<evidence type="ECO:0000313" key="10">
    <source>
        <dbReference type="Proteomes" id="UP000094622"/>
    </source>
</evidence>
<reference evidence="9 10" key="1">
    <citation type="submission" date="2016-07" db="EMBL/GenBank/DDBJ databases">
        <title>Draft Genome Sequence of Methylobrevis pamukkalensis PK2.</title>
        <authorList>
            <person name="Vasilenko O.V."/>
            <person name="Doronina N.V."/>
            <person name="Shmareva M.N."/>
            <person name="Tarlachkov S.V."/>
            <person name="Mustakhimov I."/>
            <person name="Trotsenko Y.A."/>
        </authorList>
    </citation>
    <scope>NUCLEOTIDE SEQUENCE [LARGE SCALE GENOMIC DNA]</scope>
    <source>
        <strain evidence="9 10">PK2</strain>
    </source>
</reference>
<dbReference type="InterPro" id="IPR006311">
    <property type="entry name" value="TAT_signal"/>
</dbReference>
<dbReference type="SUPFAM" id="SSF141523">
    <property type="entry name" value="L,D-transpeptidase catalytic domain-like"/>
    <property type="match status" value="1"/>
</dbReference>
<dbReference type="InterPro" id="IPR036366">
    <property type="entry name" value="PGBDSf"/>
</dbReference>
<dbReference type="UniPathway" id="UPA00219"/>
<feature type="domain" description="L,D-TPase catalytic" evidence="8">
    <location>
        <begin position="197"/>
        <end position="372"/>
    </location>
</feature>
<dbReference type="InterPro" id="IPR052905">
    <property type="entry name" value="LD-transpeptidase_YkuD-like"/>
</dbReference>
<comment type="pathway">
    <text evidence="1 7">Cell wall biogenesis; peptidoglycan biosynthesis.</text>
</comment>
<evidence type="ECO:0000256" key="7">
    <source>
        <dbReference type="PROSITE-ProRule" id="PRU01373"/>
    </source>
</evidence>
<keyword evidence="10" id="KW-1185">Reference proteome</keyword>
<dbReference type="InterPro" id="IPR005490">
    <property type="entry name" value="LD_TPept_cat_dom"/>
</dbReference>
<dbReference type="GO" id="GO:0009252">
    <property type="term" value="P:peptidoglycan biosynthetic process"/>
    <property type="evidence" value="ECO:0007669"/>
    <property type="project" value="UniProtKB-UniPathway"/>
</dbReference>
<evidence type="ECO:0000259" key="8">
    <source>
        <dbReference type="PROSITE" id="PS52029"/>
    </source>
</evidence>
<dbReference type="PANTHER" id="PTHR41533">
    <property type="entry name" value="L,D-TRANSPEPTIDASE HI_1667-RELATED"/>
    <property type="match status" value="1"/>
</dbReference>
<dbReference type="PATRIC" id="fig|1439726.3.peg.4106"/>
<dbReference type="GO" id="GO:0071555">
    <property type="term" value="P:cell wall organization"/>
    <property type="evidence" value="ECO:0007669"/>
    <property type="project" value="UniProtKB-UniRule"/>
</dbReference>
<dbReference type="Gene3D" id="2.40.440.10">
    <property type="entry name" value="L,D-transpeptidase catalytic domain-like"/>
    <property type="match status" value="1"/>
</dbReference>
<evidence type="ECO:0000256" key="5">
    <source>
        <dbReference type="ARBA" id="ARBA00022984"/>
    </source>
</evidence>
<dbReference type="Proteomes" id="UP000094622">
    <property type="component" value="Unassembled WGS sequence"/>
</dbReference>
<dbReference type="PROSITE" id="PS51318">
    <property type="entry name" value="TAT"/>
    <property type="match status" value="1"/>
</dbReference>
<dbReference type="SUPFAM" id="SSF47090">
    <property type="entry name" value="PGBD-like"/>
    <property type="match status" value="1"/>
</dbReference>
<feature type="active site" description="Nucleophile" evidence="7">
    <location>
        <position position="347"/>
    </location>
</feature>
<evidence type="ECO:0000313" key="9">
    <source>
        <dbReference type="EMBL" id="ODN68817.1"/>
    </source>
</evidence>
<dbReference type="GO" id="GO:0004180">
    <property type="term" value="F:carboxypeptidase activity"/>
    <property type="evidence" value="ECO:0007669"/>
    <property type="project" value="UniProtKB-ARBA"/>
</dbReference>
<dbReference type="Gene3D" id="1.10.101.10">
    <property type="entry name" value="PGBD-like superfamily/PGBD"/>
    <property type="match status" value="1"/>
</dbReference>
<dbReference type="RefSeq" id="WP_245294125.1">
    <property type="nucleotide sequence ID" value="NZ_MCRJ01000131.1"/>
</dbReference>
<feature type="active site" description="Proton donor/acceptor" evidence="7">
    <location>
        <position position="328"/>
    </location>
</feature>
<accession>A0A1E3GXM5</accession>
<evidence type="ECO:0000256" key="4">
    <source>
        <dbReference type="ARBA" id="ARBA00022960"/>
    </source>
</evidence>
<dbReference type="Pfam" id="PF03734">
    <property type="entry name" value="YkuD"/>
    <property type="match status" value="1"/>
</dbReference>
<dbReference type="CDD" id="cd16913">
    <property type="entry name" value="YkuD_like"/>
    <property type="match status" value="1"/>
</dbReference>
<dbReference type="InterPro" id="IPR002477">
    <property type="entry name" value="Peptidoglycan-bd-like"/>
</dbReference>
<evidence type="ECO:0000256" key="6">
    <source>
        <dbReference type="ARBA" id="ARBA00023316"/>
    </source>
</evidence>
<gene>
    <name evidence="9" type="ORF">A6302_03893</name>
</gene>
<comment type="similarity">
    <text evidence="2">Belongs to the YkuD family.</text>
</comment>
<dbReference type="EMBL" id="MCRJ01000131">
    <property type="protein sequence ID" value="ODN68817.1"/>
    <property type="molecule type" value="Genomic_DNA"/>
</dbReference>
<dbReference type="AlphaFoldDB" id="A0A1E3GXM5"/>
<protein>
    <submittedName>
        <fullName evidence="9">Murein L,D-transpeptidase</fullName>
    </submittedName>
</protein>
<dbReference type="InterPro" id="IPR038063">
    <property type="entry name" value="Transpep_catalytic_dom"/>
</dbReference>
<keyword evidence="3" id="KW-0808">Transferase</keyword>
<keyword evidence="5 7" id="KW-0573">Peptidoglycan synthesis</keyword>
<dbReference type="Pfam" id="PF01471">
    <property type="entry name" value="PG_binding_1"/>
    <property type="match status" value="1"/>
</dbReference>
<evidence type="ECO:0000256" key="1">
    <source>
        <dbReference type="ARBA" id="ARBA00004752"/>
    </source>
</evidence>
<sequence length="424" mass="47053">MTKIGSEETITGRMRAKITRRSLLAGIGGAGAFAAMPAAAQQFALDQAEWSDGFDTSMPAQAMVRTNAPTINPETPANVEAAIQRYADIYARGGWPYVNVSQPLKIGASSPEVAQLRQRLEVSGDLQPMGGNPTSFDSFVDQAVRRFQTRHGVRADGVISADGETIKMMNVPVELRLRQLETNLVRVRAMSGFLGDRYVMVNVPAADIETVENGSVHSRHQAIVGKIDRQTPLLSTHITDIKFNPFWTVPVSIIKKDIIPMVNKDPEYLTKFKIRIIDPRSGAEVDQSMVDWSTEDAARYTFRQDPNELNSMGAVKINFPSPEGVYMHDTPSKTLFGSNYRFHSSGCVRVQNVREYVSWILKNTPGWDAAAVDAGLRSGERLDAIVADRVNLYFNYFTAWASTDGVVQFRDDIYQRDGLDIALR</sequence>
<proteinExistence type="inferred from homology"/>